<keyword evidence="2" id="KW-1185">Reference proteome</keyword>
<accession>A0A1I5W8X2</accession>
<evidence type="ECO:0000313" key="1">
    <source>
        <dbReference type="EMBL" id="SFQ16182.1"/>
    </source>
</evidence>
<evidence type="ECO:0000313" key="2">
    <source>
        <dbReference type="Proteomes" id="UP000199306"/>
    </source>
</evidence>
<proteinExistence type="predicted"/>
<dbReference type="EMBL" id="FOXH01000011">
    <property type="protein sequence ID" value="SFQ16182.1"/>
    <property type="molecule type" value="Genomic_DNA"/>
</dbReference>
<reference evidence="1 2" key="1">
    <citation type="submission" date="2016-10" db="EMBL/GenBank/DDBJ databases">
        <authorList>
            <person name="de Groot N.N."/>
        </authorList>
    </citation>
    <scope>NUCLEOTIDE SEQUENCE [LARGE SCALE GENOMIC DNA]</scope>
    <source>
        <strain evidence="2">E92,LMG 26720,CCM 7988</strain>
    </source>
</reference>
<name>A0A1I5W8X2_9BACT</name>
<protein>
    <submittedName>
        <fullName evidence="1">Uncharacterized protein</fullName>
    </submittedName>
</protein>
<dbReference type="AlphaFoldDB" id="A0A1I5W8X2"/>
<gene>
    <name evidence="1" type="ORF">SAMN04515674_11152</name>
</gene>
<organism evidence="1 2">
    <name type="scientific">Pseudarcicella hirudinis</name>
    <dbReference type="NCBI Taxonomy" id="1079859"/>
    <lineage>
        <taxon>Bacteria</taxon>
        <taxon>Pseudomonadati</taxon>
        <taxon>Bacteroidota</taxon>
        <taxon>Cytophagia</taxon>
        <taxon>Cytophagales</taxon>
        <taxon>Flectobacillaceae</taxon>
        <taxon>Pseudarcicella</taxon>
    </lineage>
</organism>
<sequence>MILLQKTWIKLTLLWGLATFHGFSQTKPFQYLDVNTLQKDRKIAVIKSLLPKGWEMKTNGEQFFIERNQPVLVTQNAIKSVDKHAATIKHKMAGKDVLMIRTKAFFRFTVEKKWNENALKNIGKTSALRVFNSDYFTFFLWDKHAFSYTGITNPAELKEEFLEIERLLNDNLDILK</sequence>
<dbReference type="Proteomes" id="UP000199306">
    <property type="component" value="Unassembled WGS sequence"/>
</dbReference>
<dbReference type="STRING" id="1079859.SAMN04515674_11152"/>